<accession>A0AAD7UTB1</accession>
<keyword evidence="1 5" id="KW-0853">WD repeat</keyword>
<dbReference type="SMART" id="SM00320">
    <property type="entry name" value="WD40"/>
    <property type="match status" value="7"/>
</dbReference>
<feature type="transmembrane region" description="Helical" evidence="7">
    <location>
        <begin position="12"/>
        <end position="31"/>
    </location>
</feature>
<dbReference type="InterPro" id="IPR001680">
    <property type="entry name" value="WD40_rpt"/>
</dbReference>
<keyword evidence="7" id="KW-0812">Transmembrane</keyword>
<feature type="region of interest" description="Disordered" evidence="6">
    <location>
        <begin position="815"/>
        <end position="1091"/>
    </location>
</feature>
<feature type="compositionally biased region" description="Polar residues" evidence="6">
    <location>
        <begin position="549"/>
        <end position="564"/>
    </location>
</feature>
<dbReference type="Pfam" id="PF00439">
    <property type="entry name" value="Bromodomain"/>
    <property type="match status" value="1"/>
</dbReference>
<evidence type="ECO:0000313" key="10">
    <source>
        <dbReference type="Proteomes" id="UP001234581"/>
    </source>
</evidence>
<dbReference type="CDD" id="cd04369">
    <property type="entry name" value="Bromodomain"/>
    <property type="match status" value="1"/>
</dbReference>
<dbReference type="PROSITE" id="PS00678">
    <property type="entry name" value="WD_REPEATS_1"/>
    <property type="match status" value="2"/>
</dbReference>
<dbReference type="PROSITE" id="PS50294">
    <property type="entry name" value="WD_REPEATS_REGION"/>
    <property type="match status" value="4"/>
</dbReference>
<dbReference type="InterPro" id="IPR019775">
    <property type="entry name" value="WD40_repeat_CS"/>
</dbReference>
<dbReference type="SUPFAM" id="SSF47370">
    <property type="entry name" value="Bromodomain"/>
    <property type="match status" value="1"/>
</dbReference>
<keyword evidence="3 4" id="KW-0103">Bromodomain</keyword>
<feature type="repeat" description="WD" evidence="5">
    <location>
        <begin position="313"/>
        <end position="332"/>
    </location>
</feature>
<dbReference type="PANTHER" id="PTHR16266:SF17">
    <property type="entry name" value="BRWD3"/>
    <property type="match status" value="1"/>
</dbReference>
<dbReference type="SMART" id="SM00297">
    <property type="entry name" value="BROMO"/>
    <property type="match status" value="1"/>
</dbReference>
<dbReference type="Pfam" id="PF25437">
    <property type="entry name" value="BRWD1_N"/>
    <property type="match status" value="1"/>
</dbReference>
<evidence type="ECO:0000259" key="8">
    <source>
        <dbReference type="PROSITE" id="PS50014"/>
    </source>
</evidence>
<feature type="repeat" description="WD" evidence="5">
    <location>
        <begin position="615"/>
        <end position="650"/>
    </location>
</feature>
<evidence type="ECO:0000256" key="7">
    <source>
        <dbReference type="SAM" id="Phobius"/>
    </source>
</evidence>
<feature type="compositionally biased region" description="Basic residues" evidence="6">
    <location>
        <begin position="917"/>
        <end position="927"/>
    </location>
</feature>
<feature type="compositionally biased region" description="Basic residues" evidence="6">
    <location>
        <begin position="1059"/>
        <end position="1071"/>
    </location>
</feature>
<feature type="compositionally biased region" description="Low complexity" evidence="6">
    <location>
        <begin position="397"/>
        <end position="416"/>
    </location>
</feature>
<dbReference type="PRINTS" id="PR00320">
    <property type="entry name" value="GPROTEINBRPT"/>
</dbReference>
<evidence type="ECO:0000256" key="5">
    <source>
        <dbReference type="PROSITE-ProRule" id="PRU00221"/>
    </source>
</evidence>
<feature type="region of interest" description="Disordered" evidence="6">
    <location>
        <begin position="511"/>
        <end position="571"/>
    </location>
</feature>
<feature type="compositionally biased region" description="Acidic residues" evidence="6">
    <location>
        <begin position="869"/>
        <end position="881"/>
    </location>
</feature>
<feature type="region of interest" description="Disordered" evidence="6">
    <location>
        <begin position="397"/>
        <end position="425"/>
    </location>
</feature>
<dbReference type="InterPro" id="IPR036427">
    <property type="entry name" value="Bromodomain-like_sf"/>
</dbReference>
<dbReference type="InterPro" id="IPR001487">
    <property type="entry name" value="Bromodomain"/>
</dbReference>
<keyword evidence="10" id="KW-1185">Reference proteome</keyword>
<protein>
    <recommendedName>
        <fullName evidence="8">Bromo domain-containing protein</fullName>
    </recommendedName>
</protein>
<proteinExistence type="predicted"/>
<evidence type="ECO:0000313" key="9">
    <source>
        <dbReference type="EMBL" id="KAJ8653067.1"/>
    </source>
</evidence>
<dbReference type="GO" id="GO:0005634">
    <property type="term" value="C:nucleus"/>
    <property type="evidence" value="ECO:0007669"/>
    <property type="project" value="TreeGrafter"/>
</dbReference>
<evidence type="ECO:0000256" key="3">
    <source>
        <dbReference type="ARBA" id="ARBA00023117"/>
    </source>
</evidence>
<feature type="repeat" description="WD" evidence="5">
    <location>
        <begin position="210"/>
        <end position="251"/>
    </location>
</feature>
<feature type="compositionally biased region" description="Basic residues" evidence="6">
    <location>
        <begin position="885"/>
        <end position="895"/>
    </location>
</feature>
<evidence type="ECO:0000256" key="6">
    <source>
        <dbReference type="SAM" id="MobiDB-lite"/>
    </source>
</evidence>
<dbReference type="RefSeq" id="XP_058337981.1">
    <property type="nucleotide sequence ID" value="XM_058491257.1"/>
</dbReference>
<evidence type="ECO:0000256" key="4">
    <source>
        <dbReference type="PROSITE-ProRule" id="PRU00035"/>
    </source>
</evidence>
<dbReference type="InterPro" id="IPR015943">
    <property type="entry name" value="WD40/YVTN_repeat-like_dom_sf"/>
</dbReference>
<feature type="compositionally biased region" description="Acidic residues" evidence="6">
    <location>
        <begin position="1435"/>
        <end position="1462"/>
    </location>
</feature>
<dbReference type="InterPro" id="IPR057452">
    <property type="entry name" value="BRWD/PHIP_N"/>
</dbReference>
<reference evidence="9 10" key="1">
    <citation type="submission" date="2023-03" db="EMBL/GenBank/DDBJ databases">
        <title>Genome sequence of Lichtheimia ornata CBS 291.66.</title>
        <authorList>
            <person name="Mohabir J.T."/>
            <person name="Shea T.P."/>
            <person name="Kurbessoian T."/>
            <person name="Berby B."/>
            <person name="Fontaine J."/>
            <person name="Livny J."/>
            <person name="Gnirke A."/>
            <person name="Stajich J.E."/>
            <person name="Cuomo C.A."/>
        </authorList>
    </citation>
    <scope>NUCLEOTIDE SEQUENCE [LARGE SCALE GENOMIC DNA]</scope>
    <source>
        <strain evidence="9">CBS 291.66</strain>
    </source>
</reference>
<dbReference type="PROSITE" id="PS50014">
    <property type="entry name" value="BROMODOMAIN_2"/>
    <property type="match status" value="1"/>
</dbReference>
<dbReference type="Gene3D" id="2.130.10.10">
    <property type="entry name" value="YVTN repeat-like/Quinoprotein amine dehydrogenase"/>
    <property type="match status" value="3"/>
</dbReference>
<evidence type="ECO:0000256" key="1">
    <source>
        <dbReference type="ARBA" id="ARBA00022574"/>
    </source>
</evidence>
<name>A0AAD7UTB1_9FUNG</name>
<dbReference type="PROSITE" id="PS50082">
    <property type="entry name" value="WD_REPEATS_2"/>
    <property type="match status" value="5"/>
</dbReference>
<keyword evidence="7" id="KW-1133">Transmembrane helix</keyword>
<dbReference type="GeneID" id="83218688"/>
<feature type="domain" description="Bromo" evidence="8">
    <location>
        <begin position="1330"/>
        <end position="1400"/>
    </location>
</feature>
<dbReference type="PANTHER" id="PTHR16266">
    <property type="entry name" value="WD REPEAT DOMAIN 9"/>
    <property type="match status" value="1"/>
</dbReference>
<dbReference type="InterPro" id="IPR057451">
    <property type="entry name" value="BRWD/PHIP_AD"/>
</dbReference>
<sequence>MSTASIHPLQCVLFINPGLLLSFFLSFFLSLSPFSDSTPFASSIYSLELYYLIFQFLSSGPCQEAARALKQELQLQSLLPGESAYSGAQTSKSFERLQEEYPRVGGGYLLDIIRGLVDHFKQTGDPETNARIRKLRHGDECLLTLAQAFEPDVEDNRSTTLVDYRSLSMDDRRDLVAYETLKARETNSLEWHSDIMQTFLATAYQERVTLSGHRQHAFCLAFDQTDKRIITGSDDTLVKVWDARSGHLIHTIRGHKNVITDIAINEENTLIATASSDGYVRVWAMSDFAPIATLKSGATRKPFTTVKFSPSPSPDTRYLMATSEDGSVRLWKWDKDTLQFLDVESPIAFYCKYKGTDRARCSSFNYTGTRFAVGGDDGFVYIFTTVKSDAAGQSQLPAAAAATTSSQSSIPTSQDPNDPQRGGRGRRRIASALFPVKNAIVEEQAVVPIAHLEGHRGSVTDLAYNHQGDRILSGSQDGTARIWKYNAVEEKWESFVLDIKKEHHNPIIVTDRIPPLSHNGNTAEETKNDEEGQTLPPLDNNERPPPKESTLSDVPDNTNNNENQAAPIMDGLEFQEPPKVSMITWTADDMQCIVATTHGDIRVYQAYTGKLYCILRGHTNEVYAVDSHPTIPGLVISAGYDGRIILWDLDKRLMIKCEYFQRIFLDCKFSHDGHQYAVTDEDGSCTLFSVDSNCSDYDQVNTWTRGQFFYSDYLPLVIQDGIVLDEQSMTPPHAFPYTQIVSMTGVAYSRQKLEGYGRDIEITNAEMETKYERLLSSYRIEEREIKKSKPIVPAILDRTHVARIRKEFVRTIEEEEPEPIIPEVAPPPPVLPMLLPDDPDDEDYDENLHAGGDTSEESDGAMSENNYAAEDENENEGEEEESSVRRTRYGRRTRRPSSSTTTFVSGPVRSTSPINTRRARHYGRTTRSRTATSGGGASNEMRITRSSRRRIHEDSSLQSDEAPSDNDEQPIQPRRHRDLPRHDYRESADEESEEESEEEEEEQQREEEDEEEDRAVNVEGSESDDEDIRAPRTSKRKRQIISTDESGSDDNFAESSSRAAKRQPVGKHKPERAHATTRQAATGGRQKPRALRVDEIPAYEPREWLLTTGRNVLKYHPQVGDNVAVIVQGHRDYWHSSKLKDMFDENHGPIQSHDPVVFGTVKKIIWRVGPPTYCQLKLELKELVNARDVLIHGQEPTWIDKRGEVIIDYSDEDGTPEFLVLWEQFLASMQVFNTLKVGERVDALYDVGKYTGTVSQVKRDISDTLRNAPSIPNPWQRYHIIWDDEESTPEDLSPWEIVPAGQDFNAMYNVGPELSPQDKRRAREILDWLMNNEEFQLYVEPVDYYSYRQYLSLIAYPICLQTVSERLEGNFYRSKQALIDDVDLIRKNATTFNDSQSIAYKNANRLATFFKNRFKNPRMAISMGRSTRSTKQGTDDEDYKDEGEVPEDDDVLPRDEVEEESPNDLNNDSNFVVDDDDDDSSYKSD</sequence>
<dbReference type="EMBL" id="JARTCD010000086">
    <property type="protein sequence ID" value="KAJ8653067.1"/>
    <property type="molecule type" value="Genomic_DNA"/>
</dbReference>
<dbReference type="GO" id="GO:0006325">
    <property type="term" value="P:chromatin organization"/>
    <property type="evidence" value="ECO:0007669"/>
    <property type="project" value="UniProtKB-ARBA"/>
</dbReference>
<dbReference type="InterPro" id="IPR052060">
    <property type="entry name" value="Bromo_WD_repeat"/>
</dbReference>
<dbReference type="Proteomes" id="UP001234581">
    <property type="component" value="Unassembled WGS sequence"/>
</dbReference>
<dbReference type="Gene3D" id="1.20.920.10">
    <property type="entry name" value="Bromodomain-like"/>
    <property type="match status" value="1"/>
</dbReference>
<organism evidence="9 10">
    <name type="scientific">Lichtheimia ornata</name>
    <dbReference type="NCBI Taxonomy" id="688661"/>
    <lineage>
        <taxon>Eukaryota</taxon>
        <taxon>Fungi</taxon>
        <taxon>Fungi incertae sedis</taxon>
        <taxon>Mucoromycota</taxon>
        <taxon>Mucoromycotina</taxon>
        <taxon>Mucoromycetes</taxon>
        <taxon>Mucorales</taxon>
        <taxon>Lichtheimiaceae</taxon>
        <taxon>Lichtheimia</taxon>
    </lineage>
</organism>
<feature type="repeat" description="WD" evidence="5">
    <location>
        <begin position="452"/>
        <end position="484"/>
    </location>
</feature>
<dbReference type="SUPFAM" id="SSF50978">
    <property type="entry name" value="WD40 repeat-like"/>
    <property type="match status" value="1"/>
</dbReference>
<gene>
    <name evidence="9" type="ORF">O0I10_011287</name>
</gene>
<feature type="compositionally biased region" description="Acidic residues" evidence="6">
    <location>
        <begin position="988"/>
        <end position="1013"/>
    </location>
</feature>
<dbReference type="InterPro" id="IPR020472">
    <property type="entry name" value="WD40_PAC1"/>
</dbReference>
<keyword evidence="7" id="KW-0472">Membrane</keyword>
<feature type="region of interest" description="Disordered" evidence="6">
    <location>
        <begin position="1421"/>
        <end position="1485"/>
    </location>
</feature>
<dbReference type="Pfam" id="PF00400">
    <property type="entry name" value="WD40"/>
    <property type="match status" value="5"/>
</dbReference>
<dbReference type="InterPro" id="IPR036322">
    <property type="entry name" value="WD40_repeat_dom_sf"/>
</dbReference>
<feature type="repeat" description="WD" evidence="5">
    <location>
        <begin position="252"/>
        <end position="293"/>
    </location>
</feature>
<dbReference type="Pfam" id="PF25313">
    <property type="entry name" value="BRWD_AD"/>
    <property type="match status" value="1"/>
</dbReference>
<feature type="compositionally biased region" description="Low complexity" evidence="6">
    <location>
        <begin position="1463"/>
        <end position="1472"/>
    </location>
</feature>
<comment type="caution">
    <text evidence="9">The sequence shown here is derived from an EMBL/GenBank/DDBJ whole genome shotgun (WGS) entry which is preliminary data.</text>
</comment>
<evidence type="ECO:0000256" key="2">
    <source>
        <dbReference type="ARBA" id="ARBA00022737"/>
    </source>
</evidence>
<dbReference type="GO" id="GO:0008360">
    <property type="term" value="P:regulation of cell shape"/>
    <property type="evidence" value="ECO:0007669"/>
    <property type="project" value="TreeGrafter"/>
</dbReference>
<dbReference type="GO" id="GO:0007010">
    <property type="term" value="P:cytoskeleton organization"/>
    <property type="evidence" value="ECO:0007669"/>
    <property type="project" value="TreeGrafter"/>
</dbReference>
<dbReference type="GO" id="GO:0006357">
    <property type="term" value="P:regulation of transcription by RNA polymerase II"/>
    <property type="evidence" value="ECO:0007669"/>
    <property type="project" value="TreeGrafter"/>
</dbReference>
<keyword evidence="2" id="KW-0677">Repeat</keyword>